<evidence type="ECO:0000313" key="2">
    <source>
        <dbReference type="Proteomes" id="UP000011131"/>
    </source>
</evidence>
<dbReference type="KEGG" id="msd:MYSTI_05764"/>
<reference evidence="1 2" key="1">
    <citation type="journal article" date="2013" name="Genome Announc.">
        <title>Complete genome sequence of Myxococcus stipitatus strain DSM 14675, a fruiting myxobacterium.</title>
        <authorList>
            <person name="Huntley S."/>
            <person name="Kneip S."/>
            <person name="Treuner-Lange A."/>
            <person name="Sogaard-Andersen L."/>
        </authorList>
    </citation>
    <scope>NUCLEOTIDE SEQUENCE [LARGE SCALE GENOMIC DNA]</scope>
    <source>
        <strain evidence="2">DSM 14675 / JCM 12634 / Mx s8</strain>
    </source>
</reference>
<name>L7UGQ4_MYXSD</name>
<dbReference type="PATRIC" id="fig|1278073.3.peg.5845"/>
<dbReference type="EMBL" id="CP004025">
    <property type="protein sequence ID" value="AGC47040.1"/>
    <property type="molecule type" value="Genomic_DNA"/>
</dbReference>
<protein>
    <submittedName>
        <fullName evidence="1">Uncharacterized protein</fullName>
    </submittedName>
</protein>
<dbReference type="AlphaFoldDB" id="L7UGQ4"/>
<organism evidence="1 2">
    <name type="scientific">Myxococcus stipitatus (strain DSM 14675 / JCM 12634 / Mx s8)</name>
    <dbReference type="NCBI Taxonomy" id="1278073"/>
    <lineage>
        <taxon>Bacteria</taxon>
        <taxon>Pseudomonadati</taxon>
        <taxon>Myxococcota</taxon>
        <taxon>Myxococcia</taxon>
        <taxon>Myxococcales</taxon>
        <taxon>Cystobacterineae</taxon>
        <taxon>Myxococcaceae</taxon>
        <taxon>Myxococcus</taxon>
    </lineage>
</organism>
<dbReference type="HOGENOM" id="CLU_295931_0_0_7"/>
<gene>
    <name evidence="1" type="ordered locus">MYSTI_05764</name>
</gene>
<proteinExistence type="predicted"/>
<sequence>MDGVVTPSTPAPATTLLTENTRDGQRNCLDAVGDWLALATPQLRARSEVLLLRDTRSGAQGSAGHAVIRQGESIFDPSTGRTYANFKEFNAAGNYQLVHTTSGAAMNRVLSAPPGSPERQQALDAARIPASVQNMLLADTNEGRPLTADQQAALDAAVKALPPYPTSQQIGALIHDQDAFWLDSGEENPQAFAALTTAMASRYAPLRGPQADLQGFNAAMEQLSVAAGGFTPQMSAALATAAMDPALAARGIHTGEVAAWALSSATTPDAAQAVLDAVGPDGMASFVTSLGLNPANSSDPTFLNSGSRMLALRDFMNVAATLATQTSAPDGAQAKFFLTVAQQAGPMPMEQASFREALGKGLGAVYAMGNPTLAATESARMSELLRNGHVGDLLQGATAEQRQGLYVAFLDNPQLTSQLVDHHNGNLATAVAFLQLESLTTGLTGAFGPNGQVPLDADGQPLIPPEAQIPTPPPDVLARHPAIAALGTPLHAATVAQAIQAGKLSSAQAADYLDDLATYSSGLANPDLARHGADGLTSAAINVLNGGNPIENSRLDEYAALNANSLSALADQVRASNDPAYIAQAVTAGSTQDATFRASLPRYGDAIAAMGENVQGRRRAIIAGVGLVASMAAPILAAAAIPAGATLTVGGVTLGTASLQAGTAGLTTSVVSTALNAGNNYDATGQLHLGNAVAGGVVDGLTTYFGMRLSIVAAGRGQGAMGALVRGAAIDGMGGVGAYALGTPGALEGILNGDPKYTQAAAVQGGVSFGSSFVLSSLLELPGVDTQARPGNIVADGIGVLTPMPRFGASAAGSRVHGYRGIRDIVIEDLETIINTGLHPRTVRDGRLAEGAIENMPFFQRFWTAVRESAGKSVGEHVVMLTRRPDLAEAWARNTPVNSQGQVSWLNFSGFVAGLPKPMRARYFTPEQFELLRAQQLAAGGPTLLVKDSNGTTVQMTLDQVRQLMGDTKFDITAEVAAPVESQIGLASFYGSTKHQEEPIVGSIGPEGIITLTVLYKGTLP</sequence>
<accession>L7UGQ4</accession>
<keyword evidence="2" id="KW-1185">Reference proteome</keyword>
<dbReference type="Proteomes" id="UP000011131">
    <property type="component" value="Chromosome"/>
</dbReference>
<evidence type="ECO:0000313" key="1">
    <source>
        <dbReference type="EMBL" id="AGC47040.1"/>
    </source>
</evidence>